<dbReference type="InterPro" id="IPR000326">
    <property type="entry name" value="PAP2/HPO"/>
</dbReference>
<dbReference type="AlphaFoldDB" id="A0A4R6SFA0"/>
<feature type="transmembrane region" description="Helical" evidence="7">
    <location>
        <begin position="63"/>
        <end position="83"/>
    </location>
</feature>
<keyword evidence="5 7" id="KW-1133">Transmembrane helix</keyword>
<evidence type="ECO:0000256" key="5">
    <source>
        <dbReference type="ARBA" id="ARBA00022989"/>
    </source>
</evidence>
<evidence type="ECO:0000313" key="9">
    <source>
        <dbReference type="EMBL" id="TDQ00662.1"/>
    </source>
</evidence>
<dbReference type="EMBL" id="SNXZ01000002">
    <property type="protein sequence ID" value="TDQ00662.1"/>
    <property type="molecule type" value="Genomic_DNA"/>
</dbReference>
<dbReference type="PANTHER" id="PTHR14969:SF62">
    <property type="entry name" value="DECAPRENYLPHOSPHORYL-5-PHOSPHORIBOSE PHOSPHATASE RV3807C-RELATED"/>
    <property type="match status" value="1"/>
</dbReference>
<evidence type="ECO:0000256" key="2">
    <source>
        <dbReference type="ARBA" id="ARBA00022475"/>
    </source>
</evidence>
<dbReference type="InterPro" id="IPR036938">
    <property type="entry name" value="PAP2/HPO_sf"/>
</dbReference>
<comment type="caution">
    <text evidence="9">The sequence shown here is derived from an EMBL/GenBank/DDBJ whole genome shotgun (WGS) entry which is preliminary data.</text>
</comment>
<organism evidence="9 10">
    <name type="scientific">Labedaea rhizosphaerae</name>
    <dbReference type="NCBI Taxonomy" id="598644"/>
    <lineage>
        <taxon>Bacteria</taxon>
        <taxon>Bacillati</taxon>
        <taxon>Actinomycetota</taxon>
        <taxon>Actinomycetes</taxon>
        <taxon>Pseudonocardiales</taxon>
        <taxon>Pseudonocardiaceae</taxon>
        <taxon>Labedaea</taxon>
    </lineage>
</organism>
<dbReference type="PANTHER" id="PTHR14969">
    <property type="entry name" value="SPHINGOSINE-1-PHOSPHATE PHOSPHOHYDROLASE"/>
    <property type="match status" value="1"/>
</dbReference>
<evidence type="ECO:0000256" key="7">
    <source>
        <dbReference type="SAM" id="Phobius"/>
    </source>
</evidence>
<evidence type="ECO:0000313" key="10">
    <source>
        <dbReference type="Proteomes" id="UP000295444"/>
    </source>
</evidence>
<feature type="transmembrane region" description="Helical" evidence="7">
    <location>
        <begin position="30"/>
        <end position="51"/>
    </location>
</feature>
<feature type="domain" description="Phosphatidic acid phosphatase type 2/haloperoxidase" evidence="8">
    <location>
        <begin position="58"/>
        <end position="172"/>
    </location>
</feature>
<proteinExistence type="predicted"/>
<evidence type="ECO:0000259" key="8">
    <source>
        <dbReference type="SMART" id="SM00014"/>
    </source>
</evidence>
<evidence type="ECO:0000256" key="6">
    <source>
        <dbReference type="ARBA" id="ARBA00023136"/>
    </source>
</evidence>
<dbReference type="OrthoDB" id="5243958at2"/>
<keyword evidence="3 7" id="KW-0812">Transmembrane</keyword>
<reference evidence="9 10" key="1">
    <citation type="submission" date="2019-03" db="EMBL/GenBank/DDBJ databases">
        <title>Genomic Encyclopedia of Type Strains, Phase IV (KMG-IV): sequencing the most valuable type-strain genomes for metagenomic binning, comparative biology and taxonomic classification.</title>
        <authorList>
            <person name="Goeker M."/>
        </authorList>
    </citation>
    <scope>NUCLEOTIDE SEQUENCE [LARGE SCALE GENOMIC DNA]</scope>
    <source>
        <strain evidence="9 10">DSM 45361</strain>
    </source>
</reference>
<dbReference type="GO" id="GO:0016787">
    <property type="term" value="F:hydrolase activity"/>
    <property type="evidence" value="ECO:0007669"/>
    <property type="project" value="UniProtKB-KW"/>
</dbReference>
<keyword evidence="6 7" id="KW-0472">Membrane</keyword>
<keyword evidence="10" id="KW-1185">Reference proteome</keyword>
<accession>A0A4R6SFA0</accession>
<gene>
    <name evidence="9" type="ORF">EV186_102523</name>
</gene>
<feature type="transmembrane region" description="Helical" evidence="7">
    <location>
        <begin position="157"/>
        <end position="178"/>
    </location>
</feature>
<evidence type="ECO:0000256" key="4">
    <source>
        <dbReference type="ARBA" id="ARBA00022801"/>
    </source>
</evidence>
<protein>
    <submittedName>
        <fullName evidence="9">Undecaprenyl-diphosphatase</fullName>
    </submittedName>
</protein>
<dbReference type="Pfam" id="PF01569">
    <property type="entry name" value="PAP2"/>
    <property type="match status" value="1"/>
</dbReference>
<feature type="transmembrane region" description="Helical" evidence="7">
    <location>
        <begin position="115"/>
        <end position="145"/>
    </location>
</feature>
<dbReference type="Gene3D" id="1.20.144.10">
    <property type="entry name" value="Phosphatidic acid phosphatase type 2/haloperoxidase"/>
    <property type="match status" value="1"/>
</dbReference>
<evidence type="ECO:0000256" key="1">
    <source>
        <dbReference type="ARBA" id="ARBA00004651"/>
    </source>
</evidence>
<keyword evidence="2" id="KW-1003">Cell membrane</keyword>
<comment type="subcellular location">
    <subcellularLocation>
        <location evidence="1">Cell membrane</location>
        <topology evidence="1">Multi-pass membrane protein</topology>
    </subcellularLocation>
</comment>
<keyword evidence="4" id="KW-0378">Hydrolase</keyword>
<dbReference type="SUPFAM" id="SSF48317">
    <property type="entry name" value="Acid phosphatase/Vanadium-dependent haloperoxidase"/>
    <property type="match status" value="1"/>
</dbReference>
<sequence length="205" mass="22083">MIALAAIDDGWYSATIDFAQRTPWLQEPMVLYSDYGVVLFGALMVLAWRLANKGAPVTWKTVLWPPATVLVAYAVSNLVKIIVREPRPCLALHGVVTVAPCDFATDYSFPSNHEVIVAAAAVVIMILHRGLGVLAVLLAVVMGYSRVYVGAHYPHDVLAGFLLGAVVAGVLAVVVAKWPDGELLRSRPADQGSERAERGVPRIGR</sequence>
<dbReference type="GO" id="GO:0005886">
    <property type="term" value="C:plasma membrane"/>
    <property type="evidence" value="ECO:0007669"/>
    <property type="project" value="UniProtKB-SubCell"/>
</dbReference>
<dbReference type="Proteomes" id="UP000295444">
    <property type="component" value="Unassembled WGS sequence"/>
</dbReference>
<name>A0A4R6SFA0_LABRH</name>
<evidence type="ECO:0000256" key="3">
    <source>
        <dbReference type="ARBA" id="ARBA00022692"/>
    </source>
</evidence>
<dbReference type="SMART" id="SM00014">
    <property type="entry name" value="acidPPc"/>
    <property type="match status" value="1"/>
</dbReference>